<feature type="compositionally biased region" description="Basic and acidic residues" evidence="1">
    <location>
        <begin position="32"/>
        <end position="44"/>
    </location>
</feature>
<dbReference type="AlphaFoldDB" id="A0A6J4N478"/>
<feature type="non-terminal residue" evidence="2">
    <location>
        <position position="315"/>
    </location>
</feature>
<feature type="compositionally biased region" description="Basic and acidic residues" evidence="1">
    <location>
        <begin position="207"/>
        <end position="218"/>
    </location>
</feature>
<dbReference type="EMBL" id="CADCUP010000029">
    <property type="protein sequence ID" value="CAA9374520.1"/>
    <property type="molecule type" value="Genomic_DNA"/>
</dbReference>
<evidence type="ECO:0000313" key="2">
    <source>
        <dbReference type="EMBL" id="CAA9374520.1"/>
    </source>
</evidence>
<accession>A0A6J4N478</accession>
<feature type="compositionally biased region" description="Low complexity" evidence="1">
    <location>
        <begin position="45"/>
        <end position="56"/>
    </location>
</feature>
<feature type="compositionally biased region" description="Basic residues" evidence="1">
    <location>
        <begin position="57"/>
        <end position="75"/>
    </location>
</feature>
<feature type="compositionally biased region" description="Basic and acidic residues" evidence="1">
    <location>
        <begin position="237"/>
        <end position="249"/>
    </location>
</feature>
<proteinExistence type="predicted"/>
<feature type="non-terminal residue" evidence="2">
    <location>
        <position position="1"/>
    </location>
</feature>
<evidence type="ECO:0000256" key="1">
    <source>
        <dbReference type="SAM" id="MobiDB-lite"/>
    </source>
</evidence>
<gene>
    <name evidence="2" type="ORF">AVDCRST_MAG06-362</name>
</gene>
<keyword evidence="2" id="KW-0808">Transferase</keyword>
<feature type="compositionally biased region" description="Basic residues" evidence="1">
    <location>
        <begin position="14"/>
        <end position="31"/>
    </location>
</feature>
<feature type="region of interest" description="Disordered" evidence="1">
    <location>
        <begin position="138"/>
        <end position="315"/>
    </location>
</feature>
<name>A0A6J4N478_9ACTN</name>
<feature type="compositionally biased region" description="Basic residues" evidence="1">
    <location>
        <begin position="270"/>
        <end position="288"/>
    </location>
</feature>
<organism evidence="2">
    <name type="scientific">uncultured Nocardioides sp</name>
    <dbReference type="NCBI Taxonomy" id="198441"/>
    <lineage>
        <taxon>Bacteria</taxon>
        <taxon>Bacillati</taxon>
        <taxon>Actinomycetota</taxon>
        <taxon>Actinomycetes</taxon>
        <taxon>Propionibacteriales</taxon>
        <taxon>Nocardioidaceae</taxon>
        <taxon>Nocardioides</taxon>
        <taxon>environmental samples</taxon>
    </lineage>
</organism>
<feature type="compositionally biased region" description="Pro residues" evidence="1">
    <location>
        <begin position="306"/>
        <end position="315"/>
    </location>
</feature>
<reference evidence="2" key="1">
    <citation type="submission" date="2020-02" db="EMBL/GenBank/DDBJ databases">
        <authorList>
            <person name="Meier V. D."/>
        </authorList>
    </citation>
    <scope>NUCLEOTIDE SEQUENCE</scope>
    <source>
        <strain evidence="2">AVDCRST_MAG06</strain>
    </source>
</reference>
<dbReference type="GO" id="GO:0016740">
    <property type="term" value="F:transferase activity"/>
    <property type="evidence" value="ECO:0007669"/>
    <property type="project" value="UniProtKB-KW"/>
</dbReference>
<sequence>DPHRVRPGPDERRGPHRLRHRLAVARARRPAARRDRGAPREERGAVAAVRAPAPAARLRRGPRRRQRLDRRHPRGRAGDGRAHRPGAPVHAAGLPLRGGACRGGAPGPARALGALPGLLLQLVLLPRHHPLHLEVGRRHGAHHRGRGLDGRPVVAGRDAGRGDPGAAPRALPRRRPARLAGPRPAQHRGVGLPDEPGLRLRQGARVGDPHDARPDRAVRAAAGPVRGAEVPRRRRVRPLDRPRVLRDQHPQPPQAARVARLQQPQGGDRARRRRRADLARGRAHRRPRDPRLAAPGAAALRRGRPRPCPTAPARL</sequence>
<feature type="region of interest" description="Disordered" evidence="1">
    <location>
        <begin position="1"/>
        <end position="88"/>
    </location>
</feature>
<feature type="compositionally biased region" description="Low complexity" evidence="1">
    <location>
        <begin position="219"/>
        <end position="228"/>
    </location>
</feature>
<protein>
    <submittedName>
        <fullName evidence="2">Glycosyltransferases involved in cell wall biogenesis</fullName>
    </submittedName>
</protein>